<comment type="caution">
    <text evidence="16">The sequence shown here is derived from an EMBL/GenBank/DDBJ whole genome shotgun (WGS) entry which is preliminary data.</text>
</comment>
<dbReference type="GO" id="GO:0035005">
    <property type="term" value="F:1-phosphatidylinositol-4-phosphate 3-kinase activity"/>
    <property type="evidence" value="ECO:0007669"/>
    <property type="project" value="TreeGrafter"/>
</dbReference>
<dbReference type="Gene3D" id="2.60.40.150">
    <property type="entry name" value="C2 domain"/>
    <property type="match status" value="2"/>
</dbReference>
<dbReference type="InterPro" id="IPR000403">
    <property type="entry name" value="PI3/4_kinase_cat_dom"/>
</dbReference>
<gene>
    <name evidence="16" type="ORF">QR680_001978</name>
</gene>
<feature type="domain" description="PI3K-RBD" evidence="14">
    <location>
        <begin position="301"/>
        <end position="403"/>
    </location>
</feature>
<dbReference type="SMART" id="SM00146">
    <property type="entry name" value="PI3Kc"/>
    <property type="match status" value="1"/>
</dbReference>
<feature type="domain" description="PX" evidence="11">
    <location>
        <begin position="1312"/>
        <end position="1428"/>
    </location>
</feature>
<dbReference type="Proteomes" id="UP001175271">
    <property type="component" value="Unassembled WGS sequence"/>
</dbReference>
<feature type="domain" description="PI3K/PI4K catalytic" evidence="12">
    <location>
        <begin position="991"/>
        <end position="1266"/>
    </location>
</feature>
<dbReference type="GO" id="GO:0005524">
    <property type="term" value="F:ATP binding"/>
    <property type="evidence" value="ECO:0007669"/>
    <property type="project" value="UniProtKB-KW"/>
</dbReference>
<dbReference type="GO" id="GO:0016303">
    <property type="term" value="F:1-phosphatidylinositol-3-kinase activity"/>
    <property type="evidence" value="ECO:0007669"/>
    <property type="project" value="UniProtKB-EC"/>
</dbReference>
<evidence type="ECO:0000256" key="4">
    <source>
        <dbReference type="ARBA" id="ARBA00022741"/>
    </source>
</evidence>
<dbReference type="SMART" id="SM00239">
    <property type="entry name" value="C2"/>
    <property type="match status" value="1"/>
</dbReference>
<dbReference type="Gene3D" id="1.10.1070.11">
    <property type="entry name" value="Phosphatidylinositol 3-/4-kinase, catalytic domain"/>
    <property type="match status" value="1"/>
</dbReference>
<dbReference type="PROSITE" id="PS50004">
    <property type="entry name" value="C2"/>
    <property type="match status" value="1"/>
</dbReference>
<keyword evidence="5" id="KW-0418">Kinase</keyword>
<dbReference type="PROSITE" id="PS51545">
    <property type="entry name" value="PIK_HELICAL"/>
    <property type="match status" value="1"/>
</dbReference>
<evidence type="ECO:0000259" key="14">
    <source>
        <dbReference type="PROSITE" id="PS51546"/>
    </source>
</evidence>
<evidence type="ECO:0000256" key="5">
    <source>
        <dbReference type="ARBA" id="ARBA00022777"/>
    </source>
</evidence>
<dbReference type="SMART" id="SM00312">
    <property type="entry name" value="PX"/>
    <property type="match status" value="1"/>
</dbReference>
<dbReference type="InterPro" id="IPR002420">
    <property type="entry name" value="PI3K-type_C2_dom"/>
</dbReference>
<dbReference type="SMART" id="SM00142">
    <property type="entry name" value="PI3K_C2"/>
    <property type="match status" value="1"/>
</dbReference>
<dbReference type="PANTHER" id="PTHR10048:SF14">
    <property type="entry name" value="LD28067P"/>
    <property type="match status" value="1"/>
</dbReference>
<dbReference type="Pfam" id="PF00613">
    <property type="entry name" value="PI3Ka"/>
    <property type="match status" value="1"/>
</dbReference>
<dbReference type="CDD" id="cd04012">
    <property type="entry name" value="C2A_PI3K_class_II"/>
    <property type="match status" value="1"/>
</dbReference>
<dbReference type="GO" id="GO:0048015">
    <property type="term" value="P:phosphatidylinositol-mediated signaling"/>
    <property type="evidence" value="ECO:0007669"/>
    <property type="project" value="TreeGrafter"/>
</dbReference>
<evidence type="ECO:0000256" key="6">
    <source>
        <dbReference type="ARBA" id="ARBA00022840"/>
    </source>
</evidence>
<evidence type="ECO:0000256" key="3">
    <source>
        <dbReference type="ARBA" id="ARBA00022679"/>
    </source>
</evidence>
<keyword evidence="17" id="KW-1185">Reference proteome</keyword>
<dbReference type="PROSITE" id="PS00916">
    <property type="entry name" value="PI3_4_KINASE_2"/>
    <property type="match status" value="1"/>
</dbReference>
<dbReference type="InterPro" id="IPR011009">
    <property type="entry name" value="Kinase-like_dom_sf"/>
</dbReference>
<name>A0AA39H0Q3_9BILA</name>
<evidence type="ECO:0000259" key="13">
    <source>
        <dbReference type="PROSITE" id="PS51545"/>
    </source>
</evidence>
<keyword evidence="3" id="KW-0808">Transferase</keyword>
<evidence type="ECO:0000256" key="7">
    <source>
        <dbReference type="ARBA" id="ARBA00023098"/>
    </source>
</evidence>
<proteinExistence type="inferred from homology"/>
<dbReference type="Gene3D" id="3.30.1010.10">
    <property type="entry name" value="Phosphatidylinositol 3-kinase Catalytic Subunit, Chain A, domain 4"/>
    <property type="match status" value="1"/>
</dbReference>
<dbReference type="InterPro" id="IPR036940">
    <property type="entry name" value="PI3/4_kinase_cat_sf"/>
</dbReference>
<dbReference type="InterPro" id="IPR018936">
    <property type="entry name" value="PI3/4_kinase_CS"/>
</dbReference>
<dbReference type="GO" id="GO:0016477">
    <property type="term" value="P:cell migration"/>
    <property type="evidence" value="ECO:0007669"/>
    <property type="project" value="TreeGrafter"/>
</dbReference>
<evidence type="ECO:0000313" key="17">
    <source>
        <dbReference type="Proteomes" id="UP001175271"/>
    </source>
</evidence>
<dbReference type="EC" id="2.7.1.137" evidence="2"/>
<evidence type="ECO:0000256" key="8">
    <source>
        <dbReference type="PROSITE-ProRule" id="PRU00880"/>
    </source>
</evidence>
<dbReference type="Pfam" id="PF00787">
    <property type="entry name" value="PX"/>
    <property type="match status" value="1"/>
</dbReference>
<dbReference type="InterPro" id="IPR000008">
    <property type="entry name" value="C2_dom"/>
</dbReference>
<evidence type="ECO:0000259" key="11">
    <source>
        <dbReference type="PROSITE" id="PS50195"/>
    </source>
</evidence>
<evidence type="ECO:0000259" key="12">
    <source>
        <dbReference type="PROSITE" id="PS50290"/>
    </source>
</evidence>
<dbReference type="InterPro" id="IPR036871">
    <property type="entry name" value="PX_dom_sf"/>
</dbReference>
<organism evidence="16 17">
    <name type="scientific">Steinernema hermaphroditum</name>
    <dbReference type="NCBI Taxonomy" id="289476"/>
    <lineage>
        <taxon>Eukaryota</taxon>
        <taxon>Metazoa</taxon>
        <taxon>Ecdysozoa</taxon>
        <taxon>Nematoda</taxon>
        <taxon>Chromadorea</taxon>
        <taxon>Rhabditida</taxon>
        <taxon>Tylenchina</taxon>
        <taxon>Panagrolaimomorpha</taxon>
        <taxon>Strongyloidoidea</taxon>
        <taxon>Steinernematidae</taxon>
        <taxon>Steinernema</taxon>
    </lineage>
</organism>
<dbReference type="PROSITE" id="PS50195">
    <property type="entry name" value="PX"/>
    <property type="match status" value="1"/>
</dbReference>
<evidence type="ECO:0000259" key="10">
    <source>
        <dbReference type="PROSITE" id="PS50004"/>
    </source>
</evidence>
<dbReference type="FunFam" id="1.10.1070.11:FF:000001">
    <property type="entry name" value="Phosphatidylinositol 4,5-bisphosphate 3-kinase catalytic subunit"/>
    <property type="match status" value="1"/>
</dbReference>
<feature type="region of interest" description="Disordered" evidence="9">
    <location>
        <begin position="212"/>
        <end position="247"/>
    </location>
</feature>
<dbReference type="PANTHER" id="PTHR10048">
    <property type="entry name" value="PHOSPHATIDYLINOSITOL KINASE"/>
    <property type="match status" value="1"/>
</dbReference>
<feature type="domain" description="C2 PI3K-type" evidence="15">
    <location>
        <begin position="545"/>
        <end position="734"/>
    </location>
</feature>
<dbReference type="GO" id="GO:0005737">
    <property type="term" value="C:cytoplasm"/>
    <property type="evidence" value="ECO:0007669"/>
    <property type="project" value="TreeGrafter"/>
</dbReference>
<dbReference type="FunFam" id="3.30.1010.10:FF:000001">
    <property type="entry name" value="Phosphatidylinositol 4-phosphate 3-kinase C2 domain-containing subunit beta"/>
    <property type="match status" value="1"/>
</dbReference>
<feature type="domain" description="C2" evidence="10">
    <location>
        <begin position="1453"/>
        <end position="1584"/>
    </location>
</feature>
<dbReference type="SUPFAM" id="SSF64268">
    <property type="entry name" value="PX domain"/>
    <property type="match status" value="1"/>
</dbReference>
<dbReference type="SUPFAM" id="SSF49562">
    <property type="entry name" value="C2 domain (Calcium/lipid-binding domain, CaLB)"/>
    <property type="match status" value="2"/>
</dbReference>
<dbReference type="InterPro" id="IPR001683">
    <property type="entry name" value="PX_dom"/>
</dbReference>
<dbReference type="SUPFAM" id="SSF56112">
    <property type="entry name" value="Protein kinase-like (PK-like)"/>
    <property type="match status" value="1"/>
</dbReference>
<dbReference type="PROSITE" id="PS51546">
    <property type="entry name" value="PI3K_RBD"/>
    <property type="match status" value="1"/>
</dbReference>
<dbReference type="InterPro" id="IPR000341">
    <property type="entry name" value="PI3K_Ras-bd_dom"/>
</dbReference>
<dbReference type="Gene3D" id="1.25.40.70">
    <property type="entry name" value="Phosphatidylinositol 3-kinase, accessory domain (PIK)"/>
    <property type="match status" value="1"/>
</dbReference>
<comment type="catalytic activity">
    <reaction evidence="1">
        <text>a 1,2-diacyl-sn-glycero-3-phospho-(1D-myo-inositol) + ATP = a 1,2-diacyl-sn-glycero-3-phospho-(1D-myo-inositol-3-phosphate) + ADP + H(+)</text>
        <dbReference type="Rhea" id="RHEA:12709"/>
        <dbReference type="ChEBI" id="CHEBI:15378"/>
        <dbReference type="ChEBI" id="CHEBI:30616"/>
        <dbReference type="ChEBI" id="CHEBI:57880"/>
        <dbReference type="ChEBI" id="CHEBI:58088"/>
        <dbReference type="ChEBI" id="CHEBI:456216"/>
        <dbReference type="EC" id="2.7.1.137"/>
    </reaction>
</comment>
<reference evidence="16" key="1">
    <citation type="submission" date="2023-06" db="EMBL/GenBank/DDBJ databases">
        <title>Genomic analysis of the entomopathogenic nematode Steinernema hermaphroditum.</title>
        <authorList>
            <person name="Schwarz E.M."/>
            <person name="Heppert J.K."/>
            <person name="Baniya A."/>
            <person name="Schwartz H.T."/>
            <person name="Tan C.-H."/>
            <person name="Antoshechkin I."/>
            <person name="Sternberg P.W."/>
            <person name="Goodrich-Blair H."/>
            <person name="Dillman A.R."/>
        </authorList>
    </citation>
    <scope>NUCLEOTIDE SEQUENCE</scope>
    <source>
        <strain evidence="16">PS9179</strain>
        <tissue evidence="16">Whole animal</tissue>
    </source>
</reference>
<dbReference type="InterPro" id="IPR015433">
    <property type="entry name" value="PI3/4_kinase"/>
</dbReference>
<sequence length="1590" mass="180752">MDSDLELALKLSRLSYEREQSQAEANQDLIAFEDISESIRRQQIEEIQRLYNESPQSRPNFFTPYAQTLCSSHFPNVGGSEWRSISFPNRLNNATTIPTPSRELSWQHDGLGSSVPSSTLTQICDQPRPSFLWKQDSFQGSDVIRNQASPLNSAPLIVPFRPMSTRLINGDLIDLGEPDGLDFSAEGIHQFDPLWKPPELITVNDVQHLERPESSEAGWSVPPEIPSRTTSLVRENGKKTRKPIPEKAPPTCYSAADLSIHAVEPLSDQQLCLLRSSHSYPTVQSNFLFYAAVVDYFTTTASSVKITVFKDYSWPRSVNSSDDYVSFTCSTSSLISEILDNVLMTFLSAEELTANSGQLPSDQYGLKIYGLDEFLPKTSKVGQCPHLGKAITFGKDYRIEIGKLQTLTSSVNNTRNTPRKHFNRACVLESELNVVLEVIKREMRRAEENFNTDLFSASIHAVMQSLKSLCVLMHRVQPCDLVAAVQKYCKAETKAEFIRYTAETYAAIHRLIRLYTKSSNAKFRLDAEKSPTAEEARSICDVVSVQEELLLCVESVHNLPEEWVSAYDCFYMTVHLIHGTAEVCRGWREHPRPLSTKTFFPAVKLNLWVTFELPICVMPREARFVLVLYGVEKADPSNPDANVLQTTTTTSMGANMQPARSSGPIDRTRTVAQLACASVPLFDSNAMFSQGPFMVPLKRGNAVHPWGARPLVSSPADPVAIVTLPEFKYDIRFPPVSNVDHGTTRDFAQLDCTTQECLLDILETASTNNLTSDEKEMLWERRHYLTHLPHALPLVLASAVGWDWASLNNTYRMTSDWTDLNPVQAIELLLPHFPDIMVRRRAVEWLRSSSSEFLFNFLPQLIEALRFEPWECSALAVFLLDVSVKDNRFAFEVYWQLQMRIENSTDRSYSARCQMLQEELLHTIGTNFSSEVNRQHALLAKLDEISQAMRVCPEGRMLQVLQQHLSTLDSDLLIENVRLPLVPSYLCTGIAVGECNYFNSLTKPIKIAFKGLKMHYQTIYKIGDDMRQDAIVLQMVRMMNQIWLNDLLDLRMVIFRCLPTGIKKGLIELVDDCQTLREIQSAQGATGVFKDDVLNNWLLMQNPSEFQYKIALENFQRSCAGWCVATYLLGIGDRHNDNILVTTTGHVFHIDFGKYMGDWQMAAGFKRDRVPFIFTSDMAYVINGGSQQNTEQYQIFVDNCCKAFNLLRKKHSLLLNLMKLMVCSGIPGMDSAAVAFVQNNLMLNLTETEATVQFSRMIQESVQSRFPRLNFFAHTIVQLKNSSSIITKLSGGRDNPNLLSFAPRLYTEKDDGRIDSVKVVGFEKWMMPNKTYIYRIEVRRKNVNVFSTVYRTFAEFHELYVKLYRRFPISILPPLSRGTTMGRSNIREVAQRRQFDIQLFLRRLFELSDEIAHCDFIYTFFHSIYRDCDPSSVNKAGNPSQVDDGNDRSNVNSAGNIFLRLTYAELRGTLSIFVGHGKHLPLVGNGQPPDSYVKTYLRPDLQRSSKRKTQVVKNTQNPTFNEEITYNLLGDYPLNSTLLKVAVWHYGSSIVKDNCMLGCVYIPLTKLDDVKVDRKGVKTLENWFELSRYE</sequence>
<dbReference type="Pfam" id="PF00168">
    <property type="entry name" value="C2"/>
    <property type="match status" value="1"/>
</dbReference>
<dbReference type="InterPro" id="IPR016024">
    <property type="entry name" value="ARM-type_fold"/>
</dbReference>
<accession>A0AA39H0Q3</accession>
<evidence type="ECO:0000259" key="15">
    <source>
        <dbReference type="PROSITE" id="PS51547"/>
    </source>
</evidence>
<dbReference type="Pfam" id="PF00792">
    <property type="entry name" value="PI3K_C2"/>
    <property type="match status" value="1"/>
</dbReference>
<dbReference type="PROSITE" id="PS50290">
    <property type="entry name" value="PI3_4_KINASE_3"/>
    <property type="match status" value="1"/>
</dbReference>
<dbReference type="InterPro" id="IPR042236">
    <property type="entry name" value="PI3K_accessory_sf"/>
</dbReference>
<evidence type="ECO:0000313" key="16">
    <source>
        <dbReference type="EMBL" id="KAK0397088.1"/>
    </source>
</evidence>
<dbReference type="GO" id="GO:0005942">
    <property type="term" value="C:phosphatidylinositol 3-kinase complex"/>
    <property type="evidence" value="ECO:0007669"/>
    <property type="project" value="TreeGrafter"/>
</dbReference>
<dbReference type="SMART" id="SM00145">
    <property type="entry name" value="PI3Ka"/>
    <property type="match status" value="1"/>
</dbReference>
<protein>
    <recommendedName>
        <fullName evidence="2">phosphatidylinositol 3-kinase</fullName>
        <ecNumber evidence="2">2.7.1.137</ecNumber>
    </recommendedName>
</protein>
<dbReference type="SUPFAM" id="SSF48371">
    <property type="entry name" value="ARM repeat"/>
    <property type="match status" value="1"/>
</dbReference>
<dbReference type="GO" id="GO:0043491">
    <property type="term" value="P:phosphatidylinositol 3-kinase/protein kinase B signal transduction"/>
    <property type="evidence" value="ECO:0007669"/>
    <property type="project" value="TreeGrafter"/>
</dbReference>
<dbReference type="GO" id="GO:0035091">
    <property type="term" value="F:phosphatidylinositol binding"/>
    <property type="evidence" value="ECO:0007669"/>
    <property type="project" value="InterPro"/>
</dbReference>
<keyword evidence="7" id="KW-0443">Lipid metabolism</keyword>
<dbReference type="Gene3D" id="3.30.1520.10">
    <property type="entry name" value="Phox-like domain"/>
    <property type="match status" value="1"/>
</dbReference>
<dbReference type="Pfam" id="PF00454">
    <property type="entry name" value="PI3_PI4_kinase"/>
    <property type="match status" value="1"/>
</dbReference>
<evidence type="ECO:0000256" key="1">
    <source>
        <dbReference type="ARBA" id="ARBA00001498"/>
    </source>
</evidence>
<keyword evidence="6" id="KW-0067">ATP-binding</keyword>
<keyword evidence="4" id="KW-0547">Nucleotide-binding</keyword>
<evidence type="ECO:0000256" key="2">
    <source>
        <dbReference type="ARBA" id="ARBA00012073"/>
    </source>
</evidence>
<comment type="similarity">
    <text evidence="8">Belongs to the PI3/PI4-kinase family.</text>
</comment>
<feature type="domain" description="PIK helical" evidence="13">
    <location>
        <begin position="744"/>
        <end position="923"/>
    </location>
</feature>
<dbReference type="GO" id="GO:0005886">
    <property type="term" value="C:plasma membrane"/>
    <property type="evidence" value="ECO:0007669"/>
    <property type="project" value="TreeGrafter"/>
</dbReference>
<dbReference type="PROSITE" id="PS51547">
    <property type="entry name" value="C2_PI3K"/>
    <property type="match status" value="1"/>
</dbReference>
<dbReference type="EMBL" id="JAUCMV010000005">
    <property type="protein sequence ID" value="KAK0397088.1"/>
    <property type="molecule type" value="Genomic_DNA"/>
</dbReference>
<dbReference type="InterPro" id="IPR001263">
    <property type="entry name" value="PI3K_accessory_dom"/>
</dbReference>
<evidence type="ECO:0000256" key="9">
    <source>
        <dbReference type="SAM" id="MobiDB-lite"/>
    </source>
</evidence>
<dbReference type="InterPro" id="IPR035892">
    <property type="entry name" value="C2_domain_sf"/>
</dbReference>